<evidence type="ECO:0000313" key="2">
    <source>
        <dbReference type="Proteomes" id="UP000077266"/>
    </source>
</evidence>
<accession>A0A165EER6</accession>
<keyword evidence="2" id="KW-1185">Reference proteome</keyword>
<sequence>MLFLHSPEPSRDYDGGRWLLRIPLALQSSPYRPAACLVLGWALIELPSRRAVQSTATRSTINKGIKGWRGSVGSLSHIATAPIRLQLMSRPPCTKPIAPPRGGFELIAGWAIKIEHLDDLLNELGDNPNTVMFGAPAPEIDMLSYVYSKLKTWEGPNKPECRLCWPLPYDDVPRWVVVSFLNMSYDGYLEFDAEGPLMPKLKGESHPERVDLFKETHALGIQDRMDKVLKHFFSKGNERVGKDTVKLRTFLDPKQAQDIPSAFWKIAVTPVESEVTSTES</sequence>
<dbReference type="AlphaFoldDB" id="A0A165EER6"/>
<protein>
    <submittedName>
        <fullName evidence="1">Uncharacterized protein</fullName>
    </submittedName>
</protein>
<dbReference type="EMBL" id="KV426145">
    <property type="protein sequence ID" value="KZV86762.1"/>
    <property type="molecule type" value="Genomic_DNA"/>
</dbReference>
<name>A0A165EER6_EXIGL</name>
<dbReference type="Proteomes" id="UP000077266">
    <property type="component" value="Unassembled WGS sequence"/>
</dbReference>
<proteinExistence type="predicted"/>
<gene>
    <name evidence="1" type="ORF">EXIGLDRAFT_752626</name>
</gene>
<reference evidence="1 2" key="1">
    <citation type="journal article" date="2016" name="Mol. Biol. Evol.">
        <title>Comparative Genomics of Early-Diverging Mushroom-Forming Fungi Provides Insights into the Origins of Lignocellulose Decay Capabilities.</title>
        <authorList>
            <person name="Nagy L.G."/>
            <person name="Riley R."/>
            <person name="Tritt A."/>
            <person name="Adam C."/>
            <person name="Daum C."/>
            <person name="Floudas D."/>
            <person name="Sun H."/>
            <person name="Yadav J.S."/>
            <person name="Pangilinan J."/>
            <person name="Larsson K.H."/>
            <person name="Matsuura K."/>
            <person name="Barry K."/>
            <person name="Labutti K."/>
            <person name="Kuo R."/>
            <person name="Ohm R.A."/>
            <person name="Bhattacharya S.S."/>
            <person name="Shirouzu T."/>
            <person name="Yoshinaga Y."/>
            <person name="Martin F.M."/>
            <person name="Grigoriev I.V."/>
            <person name="Hibbett D.S."/>
        </authorList>
    </citation>
    <scope>NUCLEOTIDE SEQUENCE [LARGE SCALE GENOMIC DNA]</scope>
    <source>
        <strain evidence="1 2">HHB12029</strain>
    </source>
</reference>
<dbReference type="InParanoid" id="A0A165EER6"/>
<organism evidence="1 2">
    <name type="scientific">Exidia glandulosa HHB12029</name>
    <dbReference type="NCBI Taxonomy" id="1314781"/>
    <lineage>
        <taxon>Eukaryota</taxon>
        <taxon>Fungi</taxon>
        <taxon>Dikarya</taxon>
        <taxon>Basidiomycota</taxon>
        <taxon>Agaricomycotina</taxon>
        <taxon>Agaricomycetes</taxon>
        <taxon>Auriculariales</taxon>
        <taxon>Exidiaceae</taxon>
        <taxon>Exidia</taxon>
    </lineage>
</organism>
<evidence type="ECO:0000313" key="1">
    <source>
        <dbReference type="EMBL" id="KZV86762.1"/>
    </source>
</evidence>